<evidence type="ECO:0000256" key="6">
    <source>
        <dbReference type="ARBA" id="ARBA00022790"/>
    </source>
</evidence>
<organism evidence="9 10">
    <name type="scientific">Prymnesium parvum</name>
    <name type="common">Toxic golden alga</name>
    <dbReference type="NCBI Taxonomy" id="97485"/>
    <lineage>
        <taxon>Eukaryota</taxon>
        <taxon>Haptista</taxon>
        <taxon>Haptophyta</taxon>
        <taxon>Prymnesiophyceae</taxon>
        <taxon>Prymnesiales</taxon>
        <taxon>Prymnesiaceae</taxon>
        <taxon>Prymnesium</taxon>
    </lineage>
</organism>
<accession>A0AB34K3B3</accession>
<dbReference type="GO" id="GO:0005737">
    <property type="term" value="C:cytoplasm"/>
    <property type="evidence" value="ECO:0007669"/>
    <property type="project" value="UniProtKB-SubCell"/>
</dbReference>
<evidence type="ECO:0000313" key="10">
    <source>
        <dbReference type="Proteomes" id="UP001515480"/>
    </source>
</evidence>
<evidence type="ECO:0000256" key="5">
    <source>
        <dbReference type="ARBA" id="ARBA00022490"/>
    </source>
</evidence>
<dbReference type="PROSITE" id="PS50250">
    <property type="entry name" value="PCI"/>
    <property type="match status" value="1"/>
</dbReference>
<comment type="subcellular location">
    <subcellularLocation>
        <location evidence="2">Cytoplasm</location>
    </subcellularLocation>
    <subcellularLocation>
        <location evidence="1">Nucleus</location>
    </subcellularLocation>
</comment>
<dbReference type="EMBL" id="JBGBPQ010000003">
    <property type="protein sequence ID" value="KAL1526854.1"/>
    <property type="molecule type" value="Genomic_DNA"/>
</dbReference>
<dbReference type="Gene3D" id="1.25.40.570">
    <property type="match status" value="1"/>
</dbReference>
<protein>
    <recommendedName>
        <fullName evidence="4">COP9 signalosome complex subunit 3</fullName>
    </recommendedName>
</protein>
<dbReference type="Proteomes" id="UP001515480">
    <property type="component" value="Unassembled WGS sequence"/>
</dbReference>
<keyword evidence="7" id="KW-0539">Nucleus</keyword>
<dbReference type="SUPFAM" id="SSF46785">
    <property type="entry name" value="Winged helix' DNA-binding domain"/>
    <property type="match status" value="1"/>
</dbReference>
<evidence type="ECO:0000259" key="8">
    <source>
        <dbReference type="PROSITE" id="PS50250"/>
    </source>
</evidence>
<comment type="caution">
    <text evidence="9">The sequence shown here is derived from an EMBL/GenBank/DDBJ whole genome shotgun (WGS) entry which is preliminary data.</text>
</comment>
<name>A0AB34K3B3_PRYPA</name>
<evidence type="ECO:0000256" key="7">
    <source>
        <dbReference type="ARBA" id="ARBA00023242"/>
    </source>
</evidence>
<gene>
    <name evidence="9" type="ORF">AB1Y20_015546</name>
</gene>
<evidence type="ECO:0000256" key="2">
    <source>
        <dbReference type="ARBA" id="ARBA00004496"/>
    </source>
</evidence>
<dbReference type="AlphaFoldDB" id="A0AB34K3B3"/>
<proteinExistence type="inferred from homology"/>
<dbReference type="InterPro" id="IPR036390">
    <property type="entry name" value="WH_DNA-bd_sf"/>
</dbReference>
<evidence type="ECO:0000313" key="9">
    <source>
        <dbReference type="EMBL" id="KAL1526854.1"/>
    </source>
</evidence>
<dbReference type="Pfam" id="PF22788">
    <property type="entry name" value="COP9_hel_rpt"/>
    <property type="match status" value="1"/>
</dbReference>
<dbReference type="GO" id="GO:0006511">
    <property type="term" value="P:ubiquitin-dependent protein catabolic process"/>
    <property type="evidence" value="ECO:0007669"/>
    <property type="project" value="TreeGrafter"/>
</dbReference>
<dbReference type="Pfam" id="PF01399">
    <property type="entry name" value="PCI"/>
    <property type="match status" value="1"/>
</dbReference>
<dbReference type="InterPro" id="IPR050756">
    <property type="entry name" value="CSN3"/>
</dbReference>
<keyword evidence="10" id="KW-1185">Reference proteome</keyword>
<feature type="domain" description="PCI" evidence="8">
    <location>
        <begin position="201"/>
        <end position="369"/>
    </location>
</feature>
<keyword evidence="5" id="KW-0963">Cytoplasm</keyword>
<evidence type="ECO:0000256" key="4">
    <source>
        <dbReference type="ARBA" id="ARBA00014878"/>
    </source>
</evidence>
<keyword evidence="6" id="KW-0736">Signalosome</keyword>
<evidence type="ECO:0000256" key="3">
    <source>
        <dbReference type="ARBA" id="ARBA00007084"/>
    </source>
</evidence>
<sequence>MDGPLQKVVANIKAKSTSPADLTVLLTDLMSCEELLIKHMPQLDDLLPVLDPTTHTLGMVFILNCKAAAVPLGNLHAVNIFLQQCRRMLLGCDPLQVKLVPSQFVAVCMKLSAAAIAIKSPLSAIRPLRAAACALQPSPAHFTPLHAECVKLCLLSKCYYAAQPLLEQELLQIDKDGTHVTPRDLLLYHYYAGMVEIGLKRFKSAIQYFTLAFSAPTHVLNAIMLEAYKKGWLCSLIEFGELPRVPKYTSTILRRHVKSASCIAYQELSEAFLAHDINSLRAALEKHSSALQADHNFGLAKQCIDALKRRNILRLTRTYLTLSLENIAEQAQLDLAEAEKYVYDMMSSGEICASIDEQQGMVRFNEWEERFDSQSTVNGMEQSIGRAIALAQKLQEMNLQLAVDHNYLSRVSSQDRSHSRWEDDVNTTLNR</sequence>
<evidence type="ECO:0000256" key="1">
    <source>
        <dbReference type="ARBA" id="ARBA00004123"/>
    </source>
</evidence>
<dbReference type="InterPro" id="IPR000717">
    <property type="entry name" value="PCI_dom"/>
</dbReference>
<comment type="similarity">
    <text evidence="3">Belongs to the CSN3 family.</text>
</comment>
<dbReference type="SMART" id="SM00088">
    <property type="entry name" value="PINT"/>
    <property type="match status" value="1"/>
</dbReference>
<dbReference type="InterPro" id="IPR055089">
    <property type="entry name" value="COP9_N"/>
</dbReference>
<dbReference type="PANTHER" id="PTHR10758:SF1">
    <property type="entry name" value="COP9 SIGNALOSOME COMPLEX SUBUNIT 3"/>
    <property type="match status" value="1"/>
</dbReference>
<reference evidence="9 10" key="1">
    <citation type="journal article" date="2024" name="Science">
        <title>Giant polyketide synthase enzymes in the biosynthesis of giant marine polyether toxins.</title>
        <authorList>
            <person name="Fallon T.R."/>
            <person name="Shende V.V."/>
            <person name="Wierzbicki I.H."/>
            <person name="Pendleton A.L."/>
            <person name="Watervoot N.F."/>
            <person name="Auber R.P."/>
            <person name="Gonzalez D.J."/>
            <person name="Wisecaver J.H."/>
            <person name="Moore B.S."/>
        </authorList>
    </citation>
    <scope>NUCLEOTIDE SEQUENCE [LARGE SCALE GENOMIC DNA]</scope>
    <source>
        <strain evidence="9 10">12B1</strain>
    </source>
</reference>
<dbReference type="GO" id="GO:0008180">
    <property type="term" value="C:COP9 signalosome"/>
    <property type="evidence" value="ECO:0007669"/>
    <property type="project" value="UniProtKB-KW"/>
</dbReference>
<dbReference type="PANTHER" id="PTHR10758">
    <property type="entry name" value="26S PROTEASOME NON-ATPASE REGULATORY SUBUNIT 3/COP9 SIGNALOSOME COMPLEX SUBUNIT 3"/>
    <property type="match status" value="1"/>
</dbReference>